<dbReference type="AlphaFoldDB" id="W9ZPX9"/>
<gene>
    <name evidence="1" type="ORF">FOMG_20028</name>
</gene>
<protein>
    <submittedName>
        <fullName evidence="1">Uncharacterized protein</fullName>
    </submittedName>
</protein>
<dbReference type="OrthoDB" id="5098016at2759"/>
<organism evidence="1">
    <name type="scientific">Fusarium oxysporum f. sp. melonis 26406</name>
    <dbReference type="NCBI Taxonomy" id="1089452"/>
    <lineage>
        <taxon>Eukaryota</taxon>
        <taxon>Fungi</taxon>
        <taxon>Dikarya</taxon>
        <taxon>Ascomycota</taxon>
        <taxon>Pezizomycotina</taxon>
        <taxon>Sordariomycetes</taxon>
        <taxon>Hypocreomycetidae</taxon>
        <taxon>Hypocreales</taxon>
        <taxon>Nectriaceae</taxon>
        <taxon>Fusarium</taxon>
        <taxon>Fusarium oxysporum species complex</taxon>
    </lineage>
</organism>
<evidence type="ECO:0000313" key="1">
    <source>
        <dbReference type="EMBL" id="EXK23191.1"/>
    </source>
</evidence>
<proteinExistence type="predicted"/>
<name>W9ZPX9_FUSOX</name>
<reference evidence="1" key="1">
    <citation type="submission" date="2012-04" db="EMBL/GenBank/DDBJ databases">
        <title>The Genome Sequence of Fusarium oxysporum melonis.</title>
        <authorList>
            <consortium name="The Broad Institute Genome Sequencing Platform"/>
            <person name="Ma L.-J."/>
            <person name="Gale L.R."/>
            <person name="Schwartz D.C."/>
            <person name="Zhou S."/>
            <person name="Corby-Kistler H."/>
            <person name="Young S.K."/>
            <person name="Zeng Q."/>
            <person name="Gargeya S."/>
            <person name="Fitzgerald M."/>
            <person name="Haas B."/>
            <person name="Abouelleil A."/>
            <person name="Alvarado L."/>
            <person name="Arachchi H.M."/>
            <person name="Berlin A."/>
            <person name="Brown A."/>
            <person name="Chapman S.B."/>
            <person name="Chen Z."/>
            <person name="Dunbar C."/>
            <person name="Freedman E."/>
            <person name="Gearin G."/>
            <person name="Goldberg J."/>
            <person name="Griggs A."/>
            <person name="Gujja S."/>
            <person name="Heiman D."/>
            <person name="Howarth C."/>
            <person name="Larson L."/>
            <person name="Lui A."/>
            <person name="MacDonald P.J.P."/>
            <person name="Montmayeur A."/>
            <person name="Murphy C."/>
            <person name="Neiman D."/>
            <person name="Pearson M."/>
            <person name="Priest M."/>
            <person name="Roberts A."/>
            <person name="Saif S."/>
            <person name="Shea T."/>
            <person name="Shenoy N."/>
            <person name="Sisk P."/>
            <person name="Stolte C."/>
            <person name="Sykes S."/>
            <person name="Wortman J."/>
            <person name="Nusbaum C."/>
            <person name="Birren B."/>
        </authorList>
    </citation>
    <scope>NUCLEOTIDE SEQUENCE</scope>
    <source>
        <strain evidence="1">26406</strain>
    </source>
</reference>
<dbReference type="Proteomes" id="UP000030703">
    <property type="component" value="Unassembled WGS sequence"/>
</dbReference>
<sequence>MIDIRRREAGRIDAGNDFTAPDPGLRRLGSALHLKDFGGNKDFPRDLIALKYEVDPNDPDESDDAQLRFIHIAFGRMVSHAKAGITPDTISRNALFQVNPKELDKDKTKPSHFQFEPETRRRYTLVVKIATCLHFPLYGFCEH</sequence>
<accession>W9ZPX9</accession>
<dbReference type="HOGENOM" id="CLU_147105_0_0_1"/>
<dbReference type="EMBL" id="KI981247">
    <property type="protein sequence ID" value="EXK23191.1"/>
    <property type="molecule type" value="Genomic_DNA"/>
</dbReference>
<reference evidence="1" key="2">
    <citation type="submission" date="2014-02" db="EMBL/GenBank/DDBJ databases">
        <title>Annotation of the Genome Sequence of Fusarium oxysporum f. sp. melonis 26406.</title>
        <authorList>
            <consortium name="The Broad Institute Genomics Platform"/>
            <person name="Ma L.-J."/>
            <person name="Corby-Kistler H."/>
            <person name="Broz K."/>
            <person name="Gale L.R."/>
            <person name="Jonkers W."/>
            <person name="O'Donnell K."/>
            <person name="Ploetz R."/>
            <person name="Steinberg C."/>
            <person name="Schwartz D.C."/>
            <person name="VanEtten H."/>
            <person name="Zhou S."/>
            <person name="Young S.K."/>
            <person name="Zeng Q."/>
            <person name="Gargeya S."/>
            <person name="Fitzgerald M."/>
            <person name="Abouelleil A."/>
            <person name="Alvarado L."/>
            <person name="Chapman S.B."/>
            <person name="Gainer-Dewar J."/>
            <person name="Goldberg J."/>
            <person name="Griggs A."/>
            <person name="Gujja S."/>
            <person name="Hansen M."/>
            <person name="Howarth C."/>
            <person name="Imamovic A."/>
            <person name="Ireland A."/>
            <person name="Larimer J."/>
            <person name="McCowan C."/>
            <person name="Murphy C."/>
            <person name="Pearson M."/>
            <person name="Poon T.W."/>
            <person name="Priest M."/>
            <person name="Roberts A."/>
            <person name="Saif S."/>
            <person name="Shea T."/>
            <person name="Sykes S."/>
            <person name="Wortman J."/>
            <person name="Nusbaum C."/>
            <person name="Birren B."/>
        </authorList>
    </citation>
    <scope>NUCLEOTIDE SEQUENCE</scope>
    <source>
        <strain evidence="1">26406</strain>
    </source>
</reference>
<dbReference type="VEuPathDB" id="FungiDB:FOMG_20028"/>